<dbReference type="PANTHER" id="PTHR23082">
    <property type="entry name" value="TRANSCRIPTION INITIATION FACTOR IIIC TFIIIC , POLYPEPTIDE 3-RELATED"/>
    <property type="match status" value="1"/>
</dbReference>
<dbReference type="Proteomes" id="UP001279734">
    <property type="component" value="Unassembled WGS sequence"/>
</dbReference>
<keyword evidence="1" id="KW-0677">Repeat</keyword>
<evidence type="ECO:0000256" key="1">
    <source>
        <dbReference type="ARBA" id="ARBA00022737"/>
    </source>
</evidence>
<evidence type="ECO:0008006" key="7">
    <source>
        <dbReference type="Google" id="ProtNLM"/>
    </source>
</evidence>
<dbReference type="InterPro" id="IPR019734">
    <property type="entry name" value="TPR_rpt"/>
</dbReference>
<protein>
    <recommendedName>
        <fullName evidence="7">General transcription factor 3C polypeptide 3</fullName>
    </recommendedName>
</protein>
<dbReference type="InterPro" id="IPR039340">
    <property type="entry name" value="Tfc4/TFIIIC-102/Sfc4"/>
</dbReference>
<evidence type="ECO:0000313" key="5">
    <source>
        <dbReference type="EMBL" id="GMH10707.1"/>
    </source>
</evidence>
<keyword evidence="6" id="KW-1185">Reference proteome</keyword>
<dbReference type="GO" id="GO:0006383">
    <property type="term" value="P:transcription by RNA polymerase III"/>
    <property type="evidence" value="ECO:0007669"/>
    <property type="project" value="InterPro"/>
</dbReference>
<reference evidence="5" key="1">
    <citation type="submission" date="2023-05" db="EMBL/GenBank/DDBJ databases">
        <title>Nepenthes gracilis genome sequencing.</title>
        <authorList>
            <person name="Fukushima K."/>
        </authorList>
    </citation>
    <scope>NUCLEOTIDE SEQUENCE</scope>
    <source>
        <strain evidence="5">SING2019-196</strain>
    </source>
</reference>
<evidence type="ECO:0000256" key="2">
    <source>
        <dbReference type="ARBA" id="ARBA00022803"/>
    </source>
</evidence>
<sequence>MAEASHLRGREYEAEREGNQPLNTQKKNKGKKNEASLSHTAAEFRKKRRRRKFGSQIRFHQPEWKKKSTWETVLMRSCTLLQSDDASGVQLYEQFERYEALAEKKRKTLADNQGEESAKKPRQEEISGATFEEIMEVMNYGVRRRSRKPKKRGRRKGSKNKLNPEVTRKLGDATLHYAHGRYEEAIGVLNEVVRLAPNLPDPYHTLGLVYNAFGDKKKATGCYMIAAFLSPKDSSLWKSLVTWSIEQGNIGQAWYCLSKAINADPADITLRYHRASLYMEIGNYEKAAESYEQIFQLCPDNLDALKTATMLYKKCGQFEYSVNILLGYLKDHPPETELSMVDMLASLYMENNMHVEALQHIENAKRCGRELPLFLTVKEGICHAYHGDIEKAEICFSLLQRESEDHINLITAVANSFISLQHYESALKYYLMLEENFSDRVDNGIIHLKMAHCYSALNRRELAIEFFYKALQACDNDVDARISLASLLLAEKREDEAISLLSPPANAGLAVDLSPDKSESWWLDGKIKLKLSKIYLTKGMLEAFVDTSSPLVRESLLIESLCQKVKHRKRLSTSVLSERVKVIDDCQTDSVFCNFRRPASKSDLSKANRAKRLLEKKATLKEEKKLAALAAGLDWESDVSDDEAPQQPVREPPLPDLLKDKEQYCLIKDLCSALASLRRYGEALEIIKLTLKLSSKIFLDEKEELHSLGSQIALNAPDPSDASDYVRNMVLQHPQSTAAWNCYYKIFFRLENRHSKHSKFLHYMRVEHKDLVPPMIIIGNQFTMISQHQAAAREYLEAYKLLPESPLINLCTGTALINLALGHRLQNKHHCVAQGLAFLYNNKHLCGDSQESLYNIARACHHVGLFSLAATYYEKVLACREEDYPLPELIKDGWHLAIEPKPGYCDLGREAAYNLHLIYKRSGALDLARQVLKDHCSL</sequence>
<feature type="compositionally biased region" description="Basic and acidic residues" evidence="4">
    <location>
        <begin position="1"/>
        <end position="18"/>
    </location>
</feature>
<dbReference type="Pfam" id="PF07719">
    <property type="entry name" value="TPR_2"/>
    <property type="match status" value="1"/>
</dbReference>
<evidence type="ECO:0000256" key="4">
    <source>
        <dbReference type="SAM" id="MobiDB-lite"/>
    </source>
</evidence>
<dbReference type="Gene3D" id="1.25.40.10">
    <property type="entry name" value="Tetratricopeptide repeat domain"/>
    <property type="match status" value="3"/>
</dbReference>
<evidence type="ECO:0000256" key="3">
    <source>
        <dbReference type="PROSITE-ProRule" id="PRU00339"/>
    </source>
</evidence>
<dbReference type="Pfam" id="PF13181">
    <property type="entry name" value="TPR_8"/>
    <property type="match status" value="1"/>
</dbReference>
<accession>A0AAD3XMW5</accession>
<feature type="region of interest" description="Disordered" evidence="4">
    <location>
        <begin position="1"/>
        <end position="52"/>
    </location>
</feature>
<dbReference type="InterPro" id="IPR011990">
    <property type="entry name" value="TPR-like_helical_dom_sf"/>
</dbReference>
<dbReference type="GO" id="GO:0000127">
    <property type="term" value="C:transcription factor TFIIIC complex"/>
    <property type="evidence" value="ECO:0007669"/>
    <property type="project" value="TreeGrafter"/>
</dbReference>
<name>A0AAD3XMW5_NEPGR</name>
<organism evidence="5 6">
    <name type="scientific">Nepenthes gracilis</name>
    <name type="common">Slender pitcher plant</name>
    <dbReference type="NCBI Taxonomy" id="150966"/>
    <lineage>
        <taxon>Eukaryota</taxon>
        <taxon>Viridiplantae</taxon>
        <taxon>Streptophyta</taxon>
        <taxon>Embryophyta</taxon>
        <taxon>Tracheophyta</taxon>
        <taxon>Spermatophyta</taxon>
        <taxon>Magnoliopsida</taxon>
        <taxon>eudicotyledons</taxon>
        <taxon>Gunneridae</taxon>
        <taxon>Pentapetalae</taxon>
        <taxon>Caryophyllales</taxon>
        <taxon>Nepenthaceae</taxon>
        <taxon>Nepenthes</taxon>
    </lineage>
</organism>
<dbReference type="Pfam" id="PF13414">
    <property type="entry name" value="TPR_11"/>
    <property type="match status" value="1"/>
</dbReference>
<dbReference type="AlphaFoldDB" id="A0AAD3XMW5"/>
<keyword evidence="2 3" id="KW-0802">TPR repeat</keyword>
<dbReference type="PROSITE" id="PS50005">
    <property type="entry name" value="TPR"/>
    <property type="match status" value="1"/>
</dbReference>
<dbReference type="PANTHER" id="PTHR23082:SF0">
    <property type="entry name" value="GENERAL TRANSCRIPTION FACTOR 3C POLYPEPTIDE 3"/>
    <property type="match status" value="1"/>
</dbReference>
<dbReference type="FunFam" id="1.25.40.10:FF:002638">
    <property type="entry name" value="Im:7136784 protein"/>
    <property type="match status" value="1"/>
</dbReference>
<comment type="caution">
    <text evidence="5">The sequence shown here is derived from an EMBL/GenBank/DDBJ whole genome shotgun (WGS) entry which is preliminary data.</text>
</comment>
<evidence type="ECO:0000313" key="6">
    <source>
        <dbReference type="Proteomes" id="UP001279734"/>
    </source>
</evidence>
<feature type="repeat" description="TPR" evidence="3">
    <location>
        <begin position="268"/>
        <end position="301"/>
    </location>
</feature>
<dbReference type="EMBL" id="BSYO01000010">
    <property type="protein sequence ID" value="GMH10707.1"/>
    <property type="molecule type" value="Genomic_DNA"/>
</dbReference>
<dbReference type="SMART" id="SM00028">
    <property type="entry name" value="TPR"/>
    <property type="match status" value="5"/>
</dbReference>
<feature type="region of interest" description="Disordered" evidence="4">
    <location>
        <begin position="142"/>
        <end position="165"/>
    </location>
</feature>
<dbReference type="InterPro" id="IPR013105">
    <property type="entry name" value="TPR_2"/>
</dbReference>
<feature type="compositionally biased region" description="Basic residues" evidence="4">
    <location>
        <begin position="142"/>
        <end position="159"/>
    </location>
</feature>
<gene>
    <name evidence="5" type="ORF">Nepgr_012548</name>
</gene>
<proteinExistence type="predicted"/>
<dbReference type="SUPFAM" id="SSF48452">
    <property type="entry name" value="TPR-like"/>
    <property type="match status" value="3"/>
</dbReference>